<dbReference type="NCBIfam" id="TIGR01499">
    <property type="entry name" value="folC"/>
    <property type="match status" value="1"/>
</dbReference>
<dbReference type="InterPro" id="IPR013221">
    <property type="entry name" value="Mur_ligase_cen"/>
</dbReference>
<dbReference type="PANTHER" id="PTHR11136:SF0">
    <property type="entry name" value="DIHYDROFOLATE SYNTHETASE-RELATED"/>
    <property type="match status" value="1"/>
</dbReference>
<comment type="catalytic activity">
    <reaction evidence="9">
        <text>(6S)-5,6,7,8-tetrahydrofolyl-(gamma-L-Glu)(n) + L-glutamate + ATP = (6S)-5,6,7,8-tetrahydrofolyl-(gamma-L-Glu)(n+1) + ADP + phosphate + H(+)</text>
        <dbReference type="Rhea" id="RHEA:10580"/>
        <dbReference type="Rhea" id="RHEA-COMP:14738"/>
        <dbReference type="Rhea" id="RHEA-COMP:14740"/>
        <dbReference type="ChEBI" id="CHEBI:15378"/>
        <dbReference type="ChEBI" id="CHEBI:29985"/>
        <dbReference type="ChEBI" id="CHEBI:30616"/>
        <dbReference type="ChEBI" id="CHEBI:43474"/>
        <dbReference type="ChEBI" id="CHEBI:141005"/>
        <dbReference type="ChEBI" id="CHEBI:456216"/>
        <dbReference type="EC" id="6.3.2.17"/>
    </reaction>
</comment>
<keyword evidence="6" id="KW-0547">Nucleotide-binding</keyword>
<keyword evidence="7" id="KW-0067">ATP-binding</keyword>
<evidence type="ECO:0000256" key="7">
    <source>
        <dbReference type="ARBA" id="ARBA00022840"/>
    </source>
</evidence>
<dbReference type="PIRSF" id="PIRSF001563">
    <property type="entry name" value="Folylpolyglu_synth"/>
    <property type="match status" value="1"/>
</dbReference>
<dbReference type="PROSITE" id="PS01011">
    <property type="entry name" value="FOLYLPOLYGLU_SYNT_1"/>
    <property type="match status" value="1"/>
</dbReference>
<dbReference type="InterPro" id="IPR001645">
    <property type="entry name" value="Folylpolyglutamate_synth"/>
</dbReference>
<dbReference type="InterPro" id="IPR018109">
    <property type="entry name" value="Folylpolyglutamate_synth_CS"/>
</dbReference>
<keyword evidence="5" id="KW-0479">Metal-binding</keyword>
<dbReference type="InterPro" id="IPR036615">
    <property type="entry name" value="Mur_ligase_C_dom_sf"/>
</dbReference>
<dbReference type="PANTHER" id="PTHR11136">
    <property type="entry name" value="FOLYLPOLYGLUTAMATE SYNTHASE-RELATED"/>
    <property type="match status" value="1"/>
</dbReference>
<dbReference type="InterPro" id="IPR036565">
    <property type="entry name" value="Mur-like_cat_sf"/>
</dbReference>
<organism evidence="12">
    <name type="scientific">marine metagenome</name>
    <dbReference type="NCBI Taxonomy" id="408172"/>
    <lineage>
        <taxon>unclassified sequences</taxon>
        <taxon>metagenomes</taxon>
        <taxon>ecological metagenomes</taxon>
    </lineage>
</organism>
<dbReference type="PROSITE" id="PS01012">
    <property type="entry name" value="FOLYLPOLYGLU_SYNT_2"/>
    <property type="match status" value="1"/>
</dbReference>
<dbReference type="GO" id="GO:0046872">
    <property type="term" value="F:metal ion binding"/>
    <property type="evidence" value="ECO:0007669"/>
    <property type="project" value="UniProtKB-KW"/>
</dbReference>
<feature type="domain" description="Mur ligase C-terminal" evidence="10">
    <location>
        <begin position="265"/>
        <end position="382"/>
    </location>
</feature>
<evidence type="ECO:0000256" key="6">
    <source>
        <dbReference type="ARBA" id="ARBA00022741"/>
    </source>
</evidence>
<feature type="domain" description="Mur ligase central" evidence="11">
    <location>
        <begin position="29"/>
        <end position="238"/>
    </location>
</feature>
<comment type="cofactor">
    <cofactor evidence="1">
        <name>Mg(2+)</name>
        <dbReference type="ChEBI" id="CHEBI:18420"/>
    </cofactor>
</comment>
<dbReference type="GO" id="GO:0005737">
    <property type="term" value="C:cytoplasm"/>
    <property type="evidence" value="ECO:0007669"/>
    <property type="project" value="TreeGrafter"/>
</dbReference>
<evidence type="ECO:0000256" key="1">
    <source>
        <dbReference type="ARBA" id="ARBA00001946"/>
    </source>
</evidence>
<keyword evidence="4" id="KW-0436">Ligase</keyword>
<evidence type="ECO:0000256" key="5">
    <source>
        <dbReference type="ARBA" id="ARBA00022723"/>
    </source>
</evidence>
<reference evidence="12" key="1">
    <citation type="submission" date="2018-05" db="EMBL/GenBank/DDBJ databases">
        <authorList>
            <person name="Lanie J.A."/>
            <person name="Ng W.-L."/>
            <person name="Kazmierczak K.M."/>
            <person name="Andrzejewski T.M."/>
            <person name="Davidsen T.M."/>
            <person name="Wayne K.J."/>
            <person name="Tettelin H."/>
            <person name="Glass J.I."/>
            <person name="Rusch D."/>
            <person name="Podicherti R."/>
            <person name="Tsui H.-C.T."/>
            <person name="Winkler M.E."/>
        </authorList>
    </citation>
    <scope>NUCLEOTIDE SEQUENCE</scope>
</reference>
<name>A0A381UJR4_9ZZZZ</name>
<comment type="similarity">
    <text evidence="2">Belongs to the folylpolyglutamate synthase family.</text>
</comment>
<keyword evidence="8" id="KW-0460">Magnesium</keyword>
<accession>A0A381UJR4</accession>
<dbReference type="EC" id="6.3.2.17" evidence="3"/>
<gene>
    <name evidence="12" type="ORF">METZ01_LOCUS80762</name>
</gene>
<protein>
    <recommendedName>
        <fullName evidence="3">tetrahydrofolate synthase</fullName>
        <ecNumber evidence="3">6.3.2.17</ecNumber>
    </recommendedName>
</protein>
<evidence type="ECO:0000259" key="10">
    <source>
        <dbReference type="Pfam" id="PF02875"/>
    </source>
</evidence>
<evidence type="ECO:0000256" key="9">
    <source>
        <dbReference type="ARBA" id="ARBA00047493"/>
    </source>
</evidence>
<dbReference type="InterPro" id="IPR004101">
    <property type="entry name" value="Mur_ligase_C"/>
</dbReference>
<dbReference type="SUPFAM" id="SSF53623">
    <property type="entry name" value="MurD-like peptide ligases, catalytic domain"/>
    <property type="match status" value="1"/>
</dbReference>
<evidence type="ECO:0000256" key="4">
    <source>
        <dbReference type="ARBA" id="ARBA00022598"/>
    </source>
</evidence>
<dbReference type="Pfam" id="PF08245">
    <property type="entry name" value="Mur_ligase_M"/>
    <property type="match status" value="1"/>
</dbReference>
<dbReference type="SUPFAM" id="SSF53244">
    <property type="entry name" value="MurD-like peptide ligases, peptide-binding domain"/>
    <property type="match status" value="1"/>
</dbReference>
<evidence type="ECO:0000256" key="2">
    <source>
        <dbReference type="ARBA" id="ARBA00008276"/>
    </source>
</evidence>
<evidence type="ECO:0000256" key="3">
    <source>
        <dbReference type="ARBA" id="ARBA00013025"/>
    </source>
</evidence>
<dbReference type="Gene3D" id="3.40.1190.10">
    <property type="entry name" value="Mur-like, catalytic domain"/>
    <property type="match status" value="1"/>
</dbReference>
<dbReference type="GO" id="GO:0004326">
    <property type="term" value="F:tetrahydrofolylpolyglutamate synthase activity"/>
    <property type="evidence" value="ECO:0007669"/>
    <property type="project" value="UniProtKB-EC"/>
</dbReference>
<evidence type="ECO:0000256" key="8">
    <source>
        <dbReference type="ARBA" id="ARBA00022842"/>
    </source>
</evidence>
<dbReference type="Gene3D" id="3.90.190.20">
    <property type="entry name" value="Mur ligase, C-terminal domain"/>
    <property type="match status" value="1"/>
</dbReference>
<proteinExistence type="inferred from homology"/>
<dbReference type="FunFam" id="3.40.1190.10:FF:000011">
    <property type="entry name" value="Folylpolyglutamate synthase/dihydrofolate synthase"/>
    <property type="match status" value="1"/>
</dbReference>
<evidence type="ECO:0000313" key="12">
    <source>
        <dbReference type="EMBL" id="SVA27908.1"/>
    </source>
</evidence>
<dbReference type="GO" id="GO:0005524">
    <property type="term" value="F:ATP binding"/>
    <property type="evidence" value="ECO:0007669"/>
    <property type="project" value="UniProtKB-KW"/>
</dbReference>
<dbReference type="GO" id="GO:0008841">
    <property type="term" value="F:dihydrofolate synthase activity"/>
    <property type="evidence" value="ECO:0007669"/>
    <property type="project" value="TreeGrafter"/>
</dbReference>
<sequence>MGINLGLGPTRRLLEFIGNPQIELTTIHVAGTNGKGSVCAMIASVLQSAGKKVGLYTSPHLVHFNERIRVNGNSITDAEIVAFMKRAEPSILRLQSTFFETTTAIAFDHFRRHKVEIAVIETGLGGRLDSTNVIIPNLTVMTPISLDHMEILGKDLQTISEEKSGILKENIPLVYSEQNPIVEDILLKNAKKHNVETFKIDSTKDISLNDVGTEFLYRDHKYFTPLIGNHQAQNAALTVETIGIFDQNIKTEVIKKGLKTVIWPGRFQRISERLYYDVAHNEEGIKHLIQTLRAIFHSRPIAGLFCLKADKVMDLLAKQMKNKFIKLYVSSDANGLLLDAKYLSKKLNCKGVHNTSVDSVLNGINRLEAQIRKGAVGIIFGSHYIAEEVYSRN</sequence>
<dbReference type="AlphaFoldDB" id="A0A381UJR4"/>
<dbReference type="Pfam" id="PF02875">
    <property type="entry name" value="Mur_ligase_C"/>
    <property type="match status" value="1"/>
</dbReference>
<evidence type="ECO:0000259" key="11">
    <source>
        <dbReference type="Pfam" id="PF08245"/>
    </source>
</evidence>
<dbReference type="EMBL" id="UINC01006503">
    <property type="protein sequence ID" value="SVA27908.1"/>
    <property type="molecule type" value="Genomic_DNA"/>
</dbReference>